<comment type="caution">
    <text evidence="1">The sequence shown here is derived from an EMBL/GenBank/DDBJ whole genome shotgun (WGS) entry which is preliminary data.</text>
</comment>
<keyword evidence="2" id="KW-1185">Reference proteome</keyword>
<gene>
    <name evidence="1" type="ORF">PUND_03585</name>
</gene>
<reference evidence="1" key="1">
    <citation type="journal article" date="2012" name="J. Bacteriol.">
        <title>Genome sequences of type strains of seven species of the marine bacterium Pseudoalteromonas.</title>
        <authorList>
            <person name="Xie B.B."/>
            <person name="Shu Y.L."/>
            <person name="Qin Q.L."/>
            <person name="Rong J.C."/>
            <person name="Zhang X.Y."/>
            <person name="Chen X.L."/>
            <person name="Shi M."/>
            <person name="He H.L."/>
            <person name="Zhou B.C."/>
            <person name="Zhang Y.Z."/>
        </authorList>
    </citation>
    <scope>NUCLEOTIDE SEQUENCE [LARGE SCALE GENOMIC DNA]</scope>
    <source>
        <strain evidence="1">NCIMB 2128</strain>
    </source>
</reference>
<name>A0ABN0NKV3_9GAMM</name>
<sequence>MVTQPQNGIGIINGLSSLNSLKYLSSIRWVSAHEFGHCILMYVGGINLSWGHKGSTNVLLQNVKASSLGYPNQGKIDLMKYYNDTKNTANLKQRITRSEALDVDIKRLIWSSEVLWKD</sequence>
<accession>A0ABN0NKV3</accession>
<reference evidence="1" key="2">
    <citation type="submission" date="2013-04" db="EMBL/GenBank/DDBJ databases">
        <title>Genome sequence of Pseudoalteromonas undina.</title>
        <authorList>
            <person name="Xie B.-B."/>
            <person name="Rong J.-C."/>
            <person name="Qin Q.-L."/>
            <person name="Shu Y.-L."/>
            <person name="Zhang Y.-Z."/>
        </authorList>
    </citation>
    <scope>NUCLEOTIDE SEQUENCE</scope>
    <source>
        <strain evidence="1">NCIMB 2128</strain>
    </source>
</reference>
<proteinExistence type="predicted"/>
<dbReference type="Proteomes" id="UP000016534">
    <property type="component" value="Unassembled WGS sequence"/>
</dbReference>
<evidence type="ECO:0000313" key="2">
    <source>
        <dbReference type="Proteomes" id="UP000016534"/>
    </source>
</evidence>
<protein>
    <submittedName>
        <fullName evidence="1">Uncharacterized protein</fullName>
    </submittedName>
</protein>
<evidence type="ECO:0000313" key="1">
    <source>
        <dbReference type="EMBL" id="ERG62144.1"/>
    </source>
</evidence>
<organism evidence="1 2">
    <name type="scientific">Pseudoalteromonas undina</name>
    <dbReference type="NCBI Taxonomy" id="43660"/>
    <lineage>
        <taxon>Bacteria</taxon>
        <taxon>Pseudomonadati</taxon>
        <taxon>Pseudomonadota</taxon>
        <taxon>Gammaproteobacteria</taxon>
        <taxon>Alteromonadales</taxon>
        <taxon>Pseudoalteromonadaceae</taxon>
        <taxon>Pseudoalteromonas</taxon>
    </lineage>
</organism>
<dbReference type="EMBL" id="AHCF02000008">
    <property type="protein sequence ID" value="ERG62144.1"/>
    <property type="molecule type" value="Genomic_DNA"/>
</dbReference>